<feature type="compositionally biased region" description="Polar residues" evidence="12">
    <location>
        <begin position="115"/>
        <end position="131"/>
    </location>
</feature>
<gene>
    <name evidence="15" type="ORF">DERP_013892</name>
</gene>
<protein>
    <recommendedName>
        <fullName evidence="2">non-specific serine/threonine protein kinase</fullName>
        <ecNumber evidence="2">2.7.11.1</ecNumber>
    </recommendedName>
</protein>
<evidence type="ECO:0000256" key="4">
    <source>
        <dbReference type="ARBA" id="ARBA00022553"/>
    </source>
</evidence>
<reference evidence="15 16" key="1">
    <citation type="journal article" date="2018" name="J. Allergy Clin. Immunol.">
        <title>High-quality assembly of Dermatophagoides pteronyssinus genome and transcriptome reveals a wide range of novel allergens.</title>
        <authorList>
            <person name="Liu X.Y."/>
            <person name="Yang K.Y."/>
            <person name="Wang M.Q."/>
            <person name="Kwok J.S."/>
            <person name="Zeng X."/>
            <person name="Yang Z."/>
            <person name="Xiao X.J."/>
            <person name="Lau C.P."/>
            <person name="Li Y."/>
            <person name="Huang Z.M."/>
            <person name="Ba J.G."/>
            <person name="Yim A.K."/>
            <person name="Ouyang C.Y."/>
            <person name="Ngai S.M."/>
            <person name="Chan T.F."/>
            <person name="Leung E.L."/>
            <person name="Liu L."/>
            <person name="Liu Z.G."/>
            <person name="Tsui S.K."/>
        </authorList>
    </citation>
    <scope>NUCLEOTIDE SEQUENCE [LARGE SCALE GENOMIC DNA]</scope>
    <source>
        <strain evidence="15">Derp</strain>
    </source>
</reference>
<dbReference type="Pfam" id="PF00433">
    <property type="entry name" value="Pkinase_C"/>
    <property type="match status" value="1"/>
</dbReference>
<dbReference type="EMBL" id="NJHN03000027">
    <property type="protein sequence ID" value="KAH9424663.1"/>
    <property type="molecule type" value="Genomic_DNA"/>
</dbReference>
<feature type="region of interest" description="Disordered" evidence="12">
    <location>
        <begin position="889"/>
        <end position="924"/>
    </location>
</feature>
<feature type="compositionally biased region" description="Basic and acidic residues" evidence="12">
    <location>
        <begin position="590"/>
        <end position="615"/>
    </location>
</feature>
<evidence type="ECO:0000256" key="10">
    <source>
        <dbReference type="ARBA" id="ARBA00048679"/>
    </source>
</evidence>
<feature type="region of interest" description="Disordered" evidence="12">
    <location>
        <begin position="403"/>
        <end position="448"/>
    </location>
</feature>
<dbReference type="PROSITE" id="PS51285">
    <property type="entry name" value="AGC_KINASE_CTER"/>
    <property type="match status" value="1"/>
</dbReference>
<dbReference type="PANTHER" id="PTHR24356">
    <property type="entry name" value="SERINE/THREONINE-PROTEIN KINASE"/>
    <property type="match status" value="1"/>
</dbReference>
<reference evidence="15 16" key="2">
    <citation type="journal article" date="2022" name="Mol. Biol. Evol.">
        <title>Comparative Genomics Reveals Insights into the Divergent Evolution of Astigmatic Mites and Household Pest Adaptations.</title>
        <authorList>
            <person name="Xiong Q."/>
            <person name="Wan A.T."/>
            <person name="Liu X."/>
            <person name="Fung C.S."/>
            <person name="Xiao X."/>
            <person name="Malainual N."/>
            <person name="Hou J."/>
            <person name="Wang L."/>
            <person name="Wang M."/>
            <person name="Yang K.Y."/>
            <person name="Cui Y."/>
            <person name="Leung E.L."/>
            <person name="Nong W."/>
            <person name="Shin S.K."/>
            <person name="Au S.W."/>
            <person name="Jeong K.Y."/>
            <person name="Chew F.T."/>
            <person name="Hui J.H."/>
            <person name="Leung T.F."/>
            <person name="Tungtrongchitr A."/>
            <person name="Zhong N."/>
            <person name="Liu Z."/>
            <person name="Tsui S.K."/>
        </authorList>
    </citation>
    <scope>NUCLEOTIDE SEQUENCE [LARGE SCALE GENOMIC DNA]</scope>
    <source>
        <strain evidence="15">Derp</strain>
    </source>
</reference>
<evidence type="ECO:0000256" key="12">
    <source>
        <dbReference type="SAM" id="MobiDB-lite"/>
    </source>
</evidence>
<feature type="compositionally biased region" description="Low complexity" evidence="12">
    <location>
        <begin position="895"/>
        <end position="918"/>
    </location>
</feature>
<dbReference type="PROSITE" id="PS00107">
    <property type="entry name" value="PROTEIN_KINASE_ATP"/>
    <property type="match status" value="1"/>
</dbReference>
<dbReference type="InterPro" id="IPR017441">
    <property type="entry name" value="Protein_kinase_ATP_BS"/>
</dbReference>
<dbReference type="Gene3D" id="1.10.510.10">
    <property type="entry name" value="Transferase(Phosphotransferase) domain 1"/>
    <property type="match status" value="1"/>
</dbReference>
<dbReference type="SUPFAM" id="SSF56112">
    <property type="entry name" value="Protein kinase-like (PK-like)"/>
    <property type="match status" value="1"/>
</dbReference>
<feature type="region of interest" description="Disordered" evidence="12">
    <location>
        <begin position="572"/>
        <end position="646"/>
    </location>
</feature>
<feature type="compositionally biased region" description="Low complexity" evidence="12">
    <location>
        <begin position="166"/>
        <end position="188"/>
    </location>
</feature>
<name>A0ABQ8JPX2_DERPT</name>
<evidence type="ECO:0000259" key="14">
    <source>
        <dbReference type="PROSITE" id="PS51285"/>
    </source>
</evidence>
<evidence type="ECO:0000259" key="13">
    <source>
        <dbReference type="PROSITE" id="PS50011"/>
    </source>
</evidence>
<keyword evidence="8 11" id="KW-0067">ATP-binding</keyword>
<dbReference type="EC" id="2.7.11.1" evidence="2"/>
<evidence type="ECO:0000256" key="9">
    <source>
        <dbReference type="ARBA" id="ARBA00047899"/>
    </source>
</evidence>
<accession>A0ABQ8JPX2</accession>
<dbReference type="InterPro" id="IPR000961">
    <property type="entry name" value="AGC-kinase_C"/>
</dbReference>
<keyword evidence="6 11" id="KW-0547">Nucleotide-binding</keyword>
<feature type="region of interest" description="Disordered" evidence="12">
    <location>
        <begin position="735"/>
        <end position="783"/>
    </location>
</feature>
<feature type="non-terminal residue" evidence="15">
    <location>
        <position position="1"/>
    </location>
</feature>
<feature type="compositionally biased region" description="Polar residues" evidence="12">
    <location>
        <begin position="19"/>
        <end position="33"/>
    </location>
</feature>
<feature type="compositionally biased region" description="Basic and acidic residues" evidence="12">
    <location>
        <begin position="572"/>
        <end position="581"/>
    </location>
</feature>
<evidence type="ECO:0000256" key="6">
    <source>
        <dbReference type="ARBA" id="ARBA00022741"/>
    </source>
</evidence>
<keyword evidence="4" id="KW-0597">Phosphoprotein</keyword>
<feature type="domain" description="AGC-kinase C-terminal" evidence="14">
    <location>
        <begin position="1226"/>
        <end position="1293"/>
    </location>
</feature>
<dbReference type="InterPro" id="IPR017892">
    <property type="entry name" value="Pkinase_C"/>
</dbReference>
<comment type="similarity">
    <text evidence="1">Belongs to the protein kinase superfamily. AGC Ser/Thr protein kinase family.</text>
</comment>
<evidence type="ECO:0000256" key="1">
    <source>
        <dbReference type="ARBA" id="ARBA00009903"/>
    </source>
</evidence>
<dbReference type="SMART" id="SM00220">
    <property type="entry name" value="S_TKc"/>
    <property type="match status" value="1"/>
</dbReference>
<evidence type="ECO:0000256" key="7">
    <source>
        <dbReference type="ARBA" id="ARBA00022777"/>
    </source>
</evidence>
<evidence type="ECO:0000256" key="8">
    <source>
        <dbReference type="ARBA" id="ARBA00022840"/>
    </source>
</evidence>
<feature type="compositionally biased region" description="Low complexity" evidence="12">
    <location>
        <begin position="45"/>
        <end position="55"/>
    </location>
</feature>
<keyword evidence="16" id="KW-1185">Reference proteome</keyword>
<feature type="region of interest" description="Disordered" evidence="12">
    <location>
        <begin position="667"/>
        <end position="723"/>
    </location>
</feature>
<comment type="catalytic activity">
    <reaction evidence="9">
        <text>L-threonyl-[protein] + ATP = O-phospho-L-threonyl-[protein] + ADP + H(+)</text>
        <dbReference type="Rhea" id="RHEA:46608"/>
        <dbReference type="Rhea" id="RHEA-COMP:11060"/>
        <dbReference type="Rhea" id="RHEA-COMP:11605"/>
        <dbReference type="ChEBI" id="CHEBI:15378"/>
        <dbReference type="ChEBI" id="CHEBI:30013"/>
        <dbReference type="ChEBI" id="CHEBI:30616"/>
        <dbReference type="ChEBI" id="CHEBI:61977"/>
        <dbReference type="ChEBI" id="CHEBI:456216"/>
        <dbReference type="EC" id="2.7.11.1"/>
    </reaction>
</comment>
<feature type="region of interest" description="Disordered" evidence="12">
    <location>
        <begin position="115"/>
        <end position="192"/>
    </location>
</feature>
<feature type="region of interest" description="Disordered" evidence="12">
    <location>
        <begin position="19"/>
        <end position="55"/>
    </location>
</feature>
<comment type="catalytic activity">
    <reaction evidence="10">
        <text>L-seryl-[protein] + ATP = O-phospho-L-seryl-[protein] + ADP + H(+)</text>
        <dbReference type="Rhea" id="RHEA:17989"/>
        <dbReference type="Rhea" id="RHEA-COMP:9863"/>
        <dbReference type="Rhea" id="RHEA-COMP:11604"/>
        <dbReference type="ChEBI" id="CHEBI:15378"/>
        <dbReference type="ChEBI" id="CHEBI:29999"/>
        <dbReference type="ChEBI" id="CHEBI:30616"/>
        <dbReference type="ChEBI" id="CHEBI:83421"/>
        <dbReference type="ChEBI" id="CHEBI:456216"/>
        <dbReference type="EC" id="2.7.11.1"/>
    </reaction>
</comment>
<keyword evidence="3" id="KW-0723">Serine/threonine-protein kinase</keyword>
<feature type="binding site" evidence="11">
    <location>
        <position position="995"/>
    </location>
    <ligand>
        <name>ATP</name>
        <dbReference type="ChEBI" id="CHEBI:30616"/>
    </ligand>
</feature>
<evidence type="ECO:0000313" key="15">
    <source>
        <dbReference type="EMBL" id="KAH9424663.1"/>
    </source>
</evidence>
<dbReference type="PROSITE" id="PS50011">
    <property type="entry name" value="PROTEIN_KINASE_DOM"/>
    <property type="match status" value="1"/>
</dbReference>
<keyword evidence="7" id="KW-0418">Kinase</keyword>
<proteinExistence type="inferred from homology"/>
<dbReference type="InterPro" id="IPR050236">
    <property type="entry name" value="Ser_Thr_kinase_AGC"/>
</dbReference>
<dbReference type="InterPro" id="IPR011009">
    <property type="entry name" value="Kinase-like_dom_sf"/>
</dbReference>
<dbReference type="InterPro" id="IPR008271">
    <property type="entry name" value="Ser/Thr_kinase_AS"/>
</dbReference>
<dbReference type="SMART" id="SM00133">
    <property type="entry name" value="S_TK_X"/>
    <property type="match status" value="1"/>
</dbReference>
<evidence type="ECO:0000256" key="5">
    <source>
        <dbReference type="ARBA" id="ARBA00022679"/>
    </source>
</evidence>
<dbReference type="Proteomes" id="UP000887458">
    <property type="component" value="Unassembled WGS sequence"/>
</dbReference>
<dbReference type="PANTHER" id="PTHR24356:SF347">
    <property type="entry name" value="PROTEIN KINASE C DELTA TYPE HOMOLOG-RELATED"/>
    <property type="match status" value="1"/>
</dbReference>
<dbReference type="PROSITE" id="PS00108">
    <property type="entry name" value="PROTEIN_KINASE_ST"/>
    <property type="match status" value="1"/>
</dbReference>
<evidence type="ECO:0000313" key="16">
    <source>
        <dbReference type="Proteomes" id="UP000887458"/>
    </source>
</evidence>
<keyword evidence="5" id="KW-0808">Transferase</keyword>
<dbReference type="Gene3D" id="3.30.200.20">
    <property type="entry name" value="Phosphorylase Kinase, domain 1"/>
    <property type="match status" value="1"/>
</dbReference>
<feature type="compositionally biased region" description="Low complexity" evidence="12">
    <location>
        <begin position="706"/>
        <end position="719"/>
    </location>
</feature>
<feature type="compositionally biased region" description="Basic and acidic residues" evidence="12">
    <location>
        <begin position="623"/>
        <end position="644"/>
    </location>
</feature>
<dbReference type="Pfam" id="PF00069">
    <property type="entry name" value="Pkinase"/>
    <property type="match status" value="1"/>
</dbReference>
<organism evidence="15 16">
    <name type="scientific">Dermatophagoides pteronyssinus</name>
    <name type="common">European house dust mite</name>
    <dbReference type="NCBI Taxonomy" id="6956"/>
    <lineage>
        <taxon>Eukaryota</taxon>
        <taxon>Metazoa</taxon>
        <taxon>Ecdysozoa</taxon>
        <taxon>Arthropoda</taxon>
        <taxon>Chelicerata</taxon>
        <taxon>Arachnida</taxon>
        <taxon>Acari</taxon>
        <taxon>Acariformes</taxon>
        <taxon>Sarcoptiformes</taxon>
        <taxon>Astigmata</taxon>
        <taxon>Psoroptidia</taxon>
        <taxon>Analgoidea</taxon>
        <taxon>Pyroglyphidae</taxon>
        <taxon>Dermatophagoidinae</taxon>
        <taxon>Dermatophagoides</taxon>
    </lineage>
</organism>
<sequence>IFSLATEIDFDSSSSKLLTRSTARPTIPSSNPRLSYLRDHQGRNSQSLSTSTSTRSQDFLTNFNDNLSYLNTTNTNSKTKYNQNFYNKNSYILPGNYRFTNVYNAPKYRERPLLSNLNRKFGSPSSSTTFNHRNDRRQSGGGGSSGKGSPIPSSSRHLGKESPTGSIGSTHKSSSSSINDNQSSPSSSLKPKLERNKFLIKFREYDKPPLIIDNNRRSSISWDIPYDHQQLNQPKIDSKQKSNIESIKEIDDVVVVDDDSFNQQQELGVKQIDDMSFMNRTNIIDDGGSGNVIEQQTKSLTPCSLQRWKGSFNLNDDNNGGKDDNNNNLVDDDDKFKNNHLDKFVDLNSLIKEEKQNQEPILLKESLLSTVTTATKIIENQTNEFPERLISLKAMDLIKPKSKINDSNVEQKPVKKPMKKPLKKDPNDQIRIMKKSEKPKPKRTNSLKLSDSSLMKENLIFKTQIDIPSFNDEIIEIKFDKLLTNFDSNNERKFAKQLKKSATSELSLSKTIKDDDPVMIGKRKKQPKPINDKMMVDKKSNLEMENDEPKITTVVQNIPKIKIIPEKLDLTTPTESKDEKKKKTTTPDKQVVEKLEKQSDLKTKAKIIKKDDADKSVTSPEIKSPELKSPKLKPKKDQKSETIEQSKFSFNKCNSLEESIVSKVESIVSPPSLPPSSPKSPKIQSSNDEEIIKIKRTKSKNKKSSDQQQQQQSKNNNNNEDSKCQLSNENEIINKDNNKTSASSSLTLQKTSADDNDDNQPKQQQQSDKKKKKKPIKTSKNAVSIHMLLTESSSAYGLKENNSFWEGKKDEMKWKEYSVVIIRILKDSTKLTKEFSIESQAKMVIMECYKHVCNIKKAILNETENVITKLLPSPPPAKQQELRITKSVENESNHQQQISSSLSSSTSLQTKSSSKTITDTNLLSPPTKIKINQQLDPFQQNNDNNRQRRQQRIRFREYCIDDFRFLTVLGRGSFGKVLLAELITNYDYCYYFAIKCLKKQTIIEDDDVESIMIERKVLALGTSHPFICKLFCTFQTESHLFFAMELCSGGDLMFHVQKEGKFSENKAKFYASEMICALWFLHKRSIIYRDLKLDNVMIANDGHIRLVDFGMCVGKMYREEFLPSNFCGTPEYMAPEIIKGIKYNHSVDYWALGVVIYEMLVGTSPFNGTDEDELLWNVCNTEVHYPKFLSEQVKNLIVLLLKKNPQERLGLPNSPSGEIVQQQWFHGIQWDSVEKCQLKPPFIPKLAHDADVSYFDQYFTKEIPCITPCEKLINDNDQLLFQGFNYTNHRMTE</sequence>
<feature type="domain" description="Protein kinase" evidence="13">
    <location>
        <begin position="963"/>
        <end position="1225"/>
    </location>
</feature>
<evidence type="ECO:0000256" key="11">
    <source>
        <dbReference type="PROSITE-ProRule" id="PRU10141"/>
    </source>
</evidence>
<comment type="caution">
    <text evidence="15">The sequence shown here is derived from an EMBL/GenBank/DDBJ whole genome shotgun (WGS) entry which is preliminary data.</text>
</comment>
<dbReference type="InterPro" id="IPR000719">
    <property type="entry name" value="Prot_kinase_dom"/>
</dbReference>
<evidence type="ECO:0000256" key="3">
    <source>
        <dbReference type="ARBA" id="ARBA00022527"/>
    </source>
</evidence>
<feature type="compositionally biased region" description="Polar residues" evidence="12">
    <location>
        <begin position="740"/>
        <end position="751"/>
    </location>
</feature>
<evidence type="ECO:0000256" key="2">
    <source>
        <dbReference type="ARBA" id="ARBA00012513"/>
    </source>
</evidence>